<gene>
    <name evidence="1" type="ORF">CCHR01_18890</name>
</gene>
<dbReference type="AlphaFoldDB" id="A0AAD9E8F8"/>
<dbReference type="EMBL" id="JAQOWY010000820">
    <property type="protein sequence ID" value="KAK1838487.1"/>
    <property type="molecule type" value="Genomic_DNA"/>
</dbReference>
<evidence type="ECO:0000313" key="1">
    <source>
        <dbReference type="EMBL" id="KAK1838487.1"/>
    </source>
</evidence>
<dbReference type="Proteomes" id="UP001243330">
    <property type="component" value="Unassembled WGS sequence"/>
</dbReference>
<reference evidence="1" key="1">
    <citation type="submission" date="2023-01" db="EMBL/GenBank/DDBJ databases">
        <title>Colletotrichum chrysophilum M932 genome sequence.</title>
        <authorList>
            <person name="Baroncelli R."/>
        </authorList>
    </citation>
    <scope>NUCLEOTIDE SEQUENCE</scope>
    <source>
        <strain evidence="1">M932</strain>
    </source>
</reference>
<name>A0AAD9E8F8_9PEZI</name>
<sequence length="68" mass="8037">MWPRRKYLVGTLPQRERQLPAEARLARWNLGSVLRIHSHSHFSMLHHVLITHDTFHFSRPPPTALATY</sequence>
<accession>A0AAD9E8F8</accession>
<organism evidence="1 2">
    <name type="scientific">Colletotrichum chrysophilum</name>
    <dbReference type="NCBI Taxonomy" id="1836956"/>
    <lineage>
        <taxon>Eukaryota</taxon>
        <taxon>Fungi</taxon>
        <taxon>Dikarya</taxon>
        <taxon>Ascomycota</taxon>
        <taxon>Pezizomycotina</taxon>
        <taxon>Sordariomycetes</taxon>
        <taxon>Hypocreomycetidae</taxon>
        <taxon>Glomerellales</taxon>
        <taxon>Glomerellaceae</taxon>
        <taxon>Colletotrichum</taxon>
        <taxon>Colletotrichum gloeosporioides species complex</taxon>
    </lineage>
</organism>
<evidence type="ECO:0000313" key="2">
    <source>
        <dbReference type="Proteomes" id="UP001243330"/>
    </source>
</evidence>
<keyword evidence="2" id="KW-1185">Reference proteome</keyword>
<protein>
    <submittedName>
        <fullName evidence="1">Uncharacterized protein</fullName>
    </submittedName>
</protein>
<proteinExistence type="predicted"/>
<comment type="caution">
    <text evidence="1">The sequence shown here is derived from an EMBL/GenBank/DDBJ whole genome shotgun (WGS) entry which is preliminary data.</text>
</comment>